<dbReference type="KEGG" id="ssub:CP968_01705"/>
<dbReference type="SUPFAM" id="SSF48613">
    <property type="entry name" value="Heme oxygenase-like"/>
    <property type="match status" value="1"/>
</dbReference>
<dbReference type="InterPro" id="IPR016084">
    <property type="entry name" value="Haem_Oase-like_multi-hlx"/>
</dbReference>
<reference evidence="1 2" key="1">
    <citation type="submission" date="2017-09" db="EMBL/GenBank/DDBJ databases">
        <authorList>
            <person name="Lee N."/>
            <person name="Cho B.-K."/>
        </authorList>
    </citation>
    <scope>NUCLEOTIDE SEQUENCE [LARGE SCALE GENOMIC DNA]</scope>
    <source>
        <strain evidence="1 2">ATCC 27467</strain>
    </source>
</reference>
<dbReference type="Proteomes" id="UP000326831">
    <property type="component" value="Chromosome"/>
</dbReference>
<evidence type="ECO:0000313" key="1">
    <source>
        <dbReference type="EMBL" id="QEU77182.1"/>
    </source>
</evidence>
<dbReference type="AlphaFoldDB" id="A0A5P2UD87"/>
<protein>
    <recommendedName>
        <fullName evidence="3">Thiaminase-2/PQQC domain-containing protein</fullName>
    </recommendedName>
</protein>
<proteinExistence type="predicted"/>
<evidence type="ECO:0000313" key="2">
    <source>
        <dbReference type="Proteomes" id="UP000326831"/>
    </source>
</evidence>
<accession>A0A5P2UD87</accession>
<evidence type="ECO:0008006" key="3">
    <source>
        <dbReference type="Google" id="ProtNLM"/>
    </source>
</evidence>
<organism evidence="1 2">
    <name type="scientific">Streptomyces subrutilus</name>
    <dbReference type="NCBI Taxonomy" id="36818"/>
    <lineage>
        <taxon>Bacteria</taxon>
        <taxon>Bacillati</taxon>
        <taxon>Actinomycetota</taxon>
        <taxon>Actinomycetes</taxon>
        <taxon>Kitasatosporales</taxon>
        <taxon>Streptomycetaceae</taxon>
        <taxon>Streptomyces</taxon>
    </lineage>
</organism>
<gene>
    <name evidence="1" type="ORF">CP968_01705</name>
</gene>
<keyword evidence="2" id="KW-1185">Reference proteome</keyword>
<name>A0A5P2UD87_9ACTN</name>
<dbReference type="EMBL" id="CP023701">
    <property type="protein sequence ID" value="QEU77182.1"/>
    <property type="molecule type" value="Genomic_DNA"/>
</dbReference>
<sequence length="219" mass="24604">MLLPGTEFIDRVGINIPEHLSANEFLSLAREGMIEEEHLRSFALAEFQSQEAEFTAYGLLTSRFPHEVPGGFFSFVTRELMQARQRMVTDLAPALGMSVDRMRREPRLEAVRRFTEFISWVALHAGAGEAALLARTDFALWCNSCAVLADVLAETEQVPQAVVAYVEAYRDNPPEVADGVLEVIEYGRAHHEPDAWITRSAVRMEPALREWWRAVATAG</sequence>